<name>A0A124E7P3_MYCTH</name>
<sequence length="297" mass="32387">MTRTRTAILARRFYDRFEPVHAVTYFAPEARRALDDLGYRGFWMGYFASRSAPLGRVPTEVVTAVFYNFAPTRVARALPDAWQIAGPEQALRARQESAVAALHRYGVRDSESVRTAAELAARAAGSAGLDGRPLFAANAALDWPDDPVARLWHAVTLLREHRGDAHVAVLTAAGISGRESNVLHAAADRVPAELIMRSRDYDDEEWARIQDRLAGRGLLDADGALTDAGRALKQHIEDTTDRLALAVLDPLTDDEVETLFRTLTPIARAVVAAGDIPAATPMGLNRAELDDDSARLA</sequence>
<dbReference type="InterPro" id="IPR036388">
    <property type="entry name" value="WH-like_DNA-bd_sf"/>
</dbReference>
<proteinExistence type="predicted"/>
<dbReference type="EMBL" id="BCTB01000002">
    <property type="protein sequence ID" value="GAT13224.1"/>
    <property type="molecule type" value="Genomic_DNA"/>
</dbReference>
<gene>
    <name evidence="1" type="ORF">RMCT_0196</name>
</gene>
<dbReference type="OMA" id="GYWRGYF"/>
<dbReference type="InterPro" id="IPR054058">
    <property type="entry name" value="HTH_67"/>
</dbReference>
<dbReference type="AlphaFoldDB" id="A0A124E7P3"/>
<evidence type="ECO:0000313" key="1">
    <source>
        <dbReference type="EMBL" id="GAT13224.1"/>
    </source>
</evidence>
<dbReference type="STRING" id="1797.RMCT_0196"/>
<organism evidence="1 2">
    <name type="scientific">Mycolicibacterium thermoresistibile</name>
    <name type="common">Mycobacterium thermoresistibile</name>
    <dbReference type="NCBI Taxonomy" id="1797"/>
    <lineage>
        <taxon>Bacteria</taxon>
        <taxon>Bacillati</taxon>
        <taxon>Actinomycetota</taxon>
        <taxon>Actinomycetes</taxon>
        <taxon>Mycobacteriales</taxon>
        <taxon>Mycobacteriaceae</taxon>
        <taxon>Mycolicibacterium</taxon>
    </lineage>
</organism>
<dbReference type="Gene3D" id="1.10.10.10">
    <property type="entry name" value="Winged helix-like DNA-binding domain superfamily/Winged helix DNA-binding domain"/>
    <property type="match status" value="1"/>
</dbReference>
<reference evidence="1 2" key="1">
    <citation type="journal article" date="2016" name="Genome Announc.">
        <title>Draft Genome Sequences of Five Rapidly Growing Mycobacterium Species, M. thermoresistibile, M. fortuitum subsp. acetamidolyticum, M. canariasense, M. brisbanense, and M. novocastrense.</title>
        <authorList>
            <person name="Katahira K."/>
            <person name="Ogura Y."/>
            <person name="Gotoh Y."/>
            <person name="Hayashi T."/>
        </authorList>
    </citation>
    <scope>NUCLEOTIDE SEQUENCE [LARGE SCALE GENOMIC DNA]</scope>
    <source>
        <strain evidence="1 2">JCM6362</strain>
    </source>
</reference>
<reference evidence="2" key="2">
    <citation type="submission" date="2016-02" db="EMBL/GenBank/DDBJ databases">
        <title>Draft genome sequence of five rapidly growing Mycobacterium species.</title>
        <authorList>
            <person name="Katahira K."/>
            <person name="Gotou Y."/>
            <person name="Iida K."/>
            <person name="Ogura Y."/>
            <person name="Hayashi T."/>
        </authorList>
    </citation>
    <scope>NUCLEOTIDE SEQUENCE [LARGE SCALE GENOMIC DNA]</scope>
    <source>
        <strain evidence="2">JCM6362</strain>
    </source>
</reference>
<comment type="caution">
    <text evidence="1">The sequence shown here is derived from an EMBL/GenBank/DDBJ whole genome shotgun (WGS) entry which is preliminary data.</text>
</comment>
<dbReference type="NCBIfam" id="NF047719">
    <property type="entry name" value="SCO6745_fam_HTH"/>
    <property type="match status" value="1"/>
</dbReference>
<evidence type="ECO:0008006" key="3">
    <source>
        <dbReference type="Google" id="ProtNLM"/>
    </source>
</evidence>
<accession>A0A124E7P3</accession>
<dbReference type="Pfam" id="PF21863">
    <property type="entry name" value="HTH_67"/>
    <property type="match status" value="1"/>
</dbReference>
<protein>
    <recommendedName>
        <fullName evidence="3">SalK</fullName>
    </recommendedName>
</protein>
<dbReference type="RefSeq" id="WP_003923753.1">
    <property type="nucleotide sequence ID" value="NZ_BCTB01000002.1"/>
</dbReference>
<dbReference type="Proteomes" id="UP000069654">
    <property type="component" value="Unassembled WGS sequence"/>
</dbReference>
<evidence type="ECO:0000313" key="2">
    <source>
        <dbReference type="Proteomes" id="UP000069654"/>
    </source>
</evidence>